<dbReference type="Proteomes" id="UP000094570">
    <property type="component" value="Unassembled WGS sequence"/>
</dbReference>
<dbReference type="EMBL" id="LWAF01000002">
    <property type="protein sequence ID" value="ODN31177.1"/>
    <property type="molecule type" value="Genomic_DNA"/>
</dbReference>
<sequence length="145" mass="16783">MVKKTVKPRLTERKIFHSTRRSELLKTATNLVLRILKHDTFFLISEFVVLLFFEKFDAVIGILLGTVAMAVGIFSIALSYENYGIISLGKLRIPRMYFLRYAFYAGVFLISALISDERVWGILGTFIGMLNFKVVIFSFGWRWSR</sequence>
<dbReference type="STRING" id="1008305.A4H02_02660"/>
<proteinExistence type="predicted"/>
<feature type="transmembrane region" description="Helical" evidence="1">
    <location>
        <begin position="59"/>
        <end position="78"/>
    </location>
</feature>
<reference evidence="3" key="1">
    <citation type="submission" date="2016-04" db="EMBL/GenBank/DDBJ databases">
        <title>The genome sequence project of a novel Fervidobacterium isolate from a hot spring in Thailand.</title>
        <authorList>
            <person name="Gonzalez J.M."/>
            <person name="Cuecas A."/>
            <person name="Kanoksilapatham W."/>
        </authorList>
    </citation>
    <scope>NUCLEOTIDE SEQUENCE [LARGE SCALE GENOMIC DNA]</scope>
    <source>
        <strain evidence="3">FC2004</strain>
    </source>
</reference>
<name>A0A1E3G4J7_9BACT</name>
<evidence type="ECO:0000256" key="1">
    <source>
        <dbReference type="SAM" id="Phobius"/>
    </source>
</evidence>
<evidence type="ECO:0000313" key="2">
    <source>
        <dbReference type="EMBL" id="ODN31177.1"/>
    </source>
</evidence>
<keyword evidence="1" id="KW-0472">Membrane</keyword>
<keyword evidence="1" id="KW-0812">Transmembrane</keyword>
<comment type="caution">
    <text evidence="2">The sequence shown here is derived from an EMBL/GenBank/DDBJ whole genome shotgun (WGS) entry which is preliminary data.</text>
</comment>
<feature type="transmembrane region" description="Helical" evidence="1">
    <location>
        <begin position="120"/>
        <end position="141"/>
    </location>
</feature>
<keyword evidence="1" id="KW-1133">Transmembrane helix</keyword>
<keyword evidence="3" id="KW-1185">Reference proteome</keyword>
<gene>
    <name evidence="2" type="ORF">A4H02_02660</name>
</gene>
<dbReference type="AlphaFoldDB" id="A0A1E3G4J7"/>
<protein>
    <submittedName>
        <fullName evidence="2">Uncharacterized protein</fullName>
    </submittedName>
</protein>
<evidence type="ECO:0000313" key="3">
    <source>
        <dbReference type="Proteomes" id="UP000094570"/>
    </source>
</evidence>
<feature type="transmembrane region" description="Helical" evidence="1">
    <location>
        <begin position="31"/>
        <end position="53"/>
    </location>
</feature>
<organism evidence="2 3">
    <name type="scientific">Fervidobacterium thailandense</name>
    <dbReference type="NCBI Taxonomy" id="1008305"/>
    <lineage>
        <taxon>Bacteria</taxon>
        <taxon>Thermotogati</taxon>
        <taxon>Thermotogota</taxon>
        <taxon>Thermotogae</taxon>
        <taxon>Thermotogales</taxon>
        <taxon>Fervidobacteriaceae</taxon>
        <taxon>Fervidobacterium</taxon>
    </lineage>
</organism>
<dbReference type="OrthoDB" id="37599at2"/>
<dbReference type="RefSeq" id="WP_069292597.1">
    <property type="nucleotide sequence ID" value="NZ_CP140110.1"/>
</dbReference>
<feature type="transmembrane region" description="Helical" evidence="1">
    <location>
        <begin position="98"/>
        <end position="114"/>
    </location>
</feature>
<accession>A0A1E3G4J7</accession>